<reference evidence="1" key="2">
    <citation type="journal article" date="2015" name="Fish Shellfish Immunol.">
        <title>Early steps in the European eel (Anguilla anguilla)-Vibrio vulnificus interaction in the gills: Role of the RtxA13 toxin.</title>
        <authorList>
            <person name="Callol A."/>
            <person name="Pajuelo D."/>
            <person name="Ebbesson L."/>
            <person name="Teles M."/>
            <person name="MacKenzie S."/>
            <person name="Amaro C."/>
        </authorList>
    </citation>
    <scope>NUCLEOTIDE SEQUENCE</scope>
</reference>
<evidence type="ECO:0000313" key="1">
    <source>
        <dbReference type="EMBL" id="JAH24133.1"/>
    </source>
</evidence>
<dbReference type="EMBL" id="GBXM01084444">
    <property type="protein sequence ID" value="JAH24133.1"/>
    <property type="molecule type" value="Transcribed_RNA"/>
</dbReference>
<reference evidence="1" key="1">
    <citation type="submission" date="2014-11" db="EMBL/GenBank/DDBJ databases">
        <authorList>
            <person name="Amaro Gonzalez C."/>
        </authorList>
    </citation>
    <scope>NUCLEOTIDE SEQUENCE</scope>
</reference>
<sequence length="64" mass="7228">MMVSSESLFRNLVCSGRIRFTTRLGRPYVSRADSGSLAVVISFTQQIFTRSRSIVINGFIRNNN</sequence>
<dbReference type="AlphaFoldDB" id="A0A0E9R703"/>
<accession>A0A0E9R703</accession>
<proteinExistence type="predicted"/>
<name>A0A0E9R703_ANGAN</name>
<protein>
    <submittedName>
        <fullName evidence="1">Uncharacterized protein</fullName>
    </submittedName>
</protein>
<organism evidence="1">
    <name type="scientific">Anguilla anguilla</name>
    <name type="common">European freshwater eel</name>
    <name type="synonym">Muraena anguilla</name>
    <dbReference type="NCBI Taxonomy" id="7936"/>
    <lineage>
        <taxon>Eukaryota</taxon>
        <taxon>Metazoa</taxon>
        <taxon>Chordata</taxon>
        <taxon>Craniata</taxon>
        <taxon>Vertebrata</taxon>
        <taxon>Euteleostomi</taxon>
        <taxon>Actinopterygii</taxon>
        <taxon>Neopterygii</taxon>
        <taxon>Teleostei</taxon>
        <taxon>Anguilliformes</taxon>
        <taxon>Anguillidae</taxon>
        <taxon>Anguilla</taxon>
    </lineage>
</organism>